<feature type="non-terminal residue" evidence="1">
    <location>
        <position position="1"/>
    </location>
</feature>
<reference evidence="1 2" key="1">
    <citation type="journal article" date="2015" name="Nature">
        <title>rRNA introns, odd ribosomes, and small enigmatic genomes across a large radiation of phyla.</title>
        <authorList>
            <person name="Brown C.T."/>
            <person name="Hug L.A."/>
            <person name="Thomas B.C."/>
            <person name="Sharon I."/>
            <person name="Castelle C.J."/>
            <person name="Singh A."/>
            <person name="Wilkins M.J."/>
            <person name="Williams K.H."/>
            <person name="Banfield J.F."/>
        </authorList>
    </citation>
    <scope>NUCLEOTIDE SEQUENCE [LARGE SCALE GENOMIC DNA]</scope>
</reference>
<dbReference type="Pfam" id="PF09391">
    <property type="entry name" value="DUF2000"/>
    <property type="match status" value="1"/>
</dbReference>
<protein>
    <recommendedName>
        <fullName evidence="3">DUF2000 domain-containing protein</fullName>
    </recommendedName>
</protein>
<dbReference type="PATRIC" id="fig|1619044.3.peg.1116"/>
<dbReference type="EMBL" id="LCRX01000015">
    <property type="protein sequence ID" value="KKW41589.1"/>
    <property type="molecule type" value="Genomic_DNA"/>
</dbReference>
<dbReference type="SUPFAM" id="SSF102462">
    <property type="entry name" value="Peptidyl-tRNA hydrolase II"/>
    <property type="match status" value="1"/>
</dbReference>
<dbReference type="AlphaFoldDB" id="A0A0G2B824"/>
<dbReference type="InterPro" id="IPR017021">
    <property type="entry name" value="UCP033763"/>
</dbReference>
<sequence length="154" mass="17264">KNTSPLIFCMPLPLPDENSKRFIAVLNKKIEVGRLMNALGHMTAGLAGKTGAADEMCFLRYEDQDGGVHPHISHFPFIVLKADNSNQIRTVRAECLKRGLAFGDFTGTMTVGTSQEQQERTRATREAELEYYGIVMFGETGELKEFTRKFSLFL</sequence>
<gene>
    <name evidence="1" type="ORF">UY92_C0015G0001</name>
</gene>
<accession>A0A0G2B824</accession>
<name>A0A0G2B824_9BACT</name>
<comment type="caution">
    <text evidence="1">The sequence shown here is derived from an EMBL/GenBank/DDBJ whole genome shotgun (WGS) entry which is preliminary data.</text>
</comment>
<dbReference type="Gene3D" id="3.40.1490.10">
    <property type="entry name" value="Bit1"/>
    <property type="match status" value="1"/>
</dbReference>
<dbReference type="InterPro" id="IPR023476">
    <property type="entry name" value="Pep_tRNA_hydro_II_dom_sf"/>
</dbReference>
<organism evidence="1 2">
    <name type="scientific">Candidatus Magasanikbacteria bacterium GW2011_GWA2_56_11</name>
    <dbReference type="NCBI Taxonomy" id="1619044"/>
    <lineage>
        <taxon>Bacteria</taxon>
        <taxon>Candidatus Magasanikiibacteriota</taxon>
    </lineage>
</organism>
<dbReference type="InterPro" id="IPR018988">
    <property type="entry name" value="DUF2000"/>
</dbReference>
<proteinExistence type="predicted"/>
<evidence type="ECO:0008006" key="3">
    <source>
        <dbReference type="Google" id="ProtNLM"/>
    </source>
</evidence>
<dbReference type="PIRSF" id="PIRSF033736">
    <property type="entry name" value="UCP033763"/>
    <property type="match status" value="1"/>
</dbReference>
<dbReference type="Proteomes" id="UP000033870">
    <property type="component" value="Unassembled WGS sequence"/>
</dbReference>
<evidence type="ECO:0000313" key="2">
    <source>
        <dbReference type="Proteomes" id="UP000033870"/>
    </source>
</evidence>
<evidence type="ECO:0000313" key="1">
    <source>
        <dbReference type="EMBL" id="KKW41589.1"/>
    </source>
</evidence>